<dbReference type="Gene3D" id="1.25.40.20">
    <property type="entry name" value="Ankyrin repeat-containing domain"/>
    <property type="match status" value="1"/>
</dbReference>
<keyword evidence="1" id="KW-0677">Repeat</keyword>
<gene>
    <name evidence="5" type="ORF">BS50DRAFT_567274</name>
</gene>
<dbReference type="Pfam" id="PF12796">
    <property type="entry name" value="Ank_2"/>
    <property type="match status" value="1"/>
</dbReference>
<accession>A0A2T2P9V2</accession>
<dbReference type="SUPFAM" id="SSF48403">
    <property type="entry name" value="Ankyrin repeat"/>
    <property type="match status" value="1"/>
</dbReference>
<dbReference type="PANTHER" id="PTHR24198">
    <property type="entry name" value="ANKYRIN REPEAT AND PROTEIN KINASE DOMAIN-CONTAINING PROTEIN"/>
    <property type="match status" value="1"/>
</dbReference>
<organism evidence="5 6">
    <name type="scientific">Corynespora cassiicola Philippines</name>
    <dbReference type="NCBI Taxonomy" id="1448308"/>
    <lineage>
        <taxon>Eukaryota</taxon>
        <taxon>Fungi</taxon>
        <taxon>Dikarya</taxon>
        <taxon>Ascomycota</taxon>
        <taxon>Pezizomycotina</taxon>
        <taxon>Dothideomycetes</taxon>
        <taxon>Pleosporomycetidae</taxon>
        <taxon>Pleosporales</taxon>
        <taxon>Corynesporascaceae</taxon>
        <taxon>Corynespora</taxon>
    </lineage>
</organism>
<evidence type="ECO:0000256" key="4">
    <source>
        <dbReference type="SAM" id="MobiDB-lite"/>
    </source>
</evidence>
<dbReference type="PROSITE" id="PS50297">
    <property type="entry name" value="ANK_REP_REGION"/>
    <property type="match status" value="2"/>
</dbReference>
<protein>
    <submittedName>
        <fullName evidence="5">Ankyrin</fullName>
    </submittedName>
</protein>
<name>A0A2T2P9V2_CORCC</name>
<feature type="compositionally biased region" description="Basic and acidic residues" evidence="4">
    <location>
        <begin position="197"/>
        <end position="209"/>
    </location>
</feature>
<feature type="region of interest" description="Disordered" evidence="4">
    <location>
        <begin position="157"/>
        <end position="215"/>
    </location>
</feature>
<keyword evidence="2 3" id="KW-0040">ANK repeat</keyword>
<reference evidence="5 6" key="1">
    <citation type="journal article" date="2018" name="Front. Microbiol.">
        <title>Genome-Wide Analysis of Corynespora cassiicola Leaf Fall Disease Putative Effectors.</title>
        <authorList>
            <person name="Lopez D."/>
            <person name="Ribeiro S."/>
            <person name="Label P."/>
            <person name="Fumanal B."/>
            <person name="Venisse J.S."/>
            <person name="Kohler A."/>
            <person name="de Oliveira R.R."/>
            <person name="Labutti K."/>
            <person name="Lipzen A."/>
            <person name="Lail K."/>
            <person name="Bauer D."/>
            <person name="Ohm R.A."/>
            <person name="Barry K.W."/>
            <person name="Spatafora J."/>
            <person name="Grigoriev I.V."/>
            <person name="Martin F.M."/>
            <person name="Pujade-Renaud V."/>
        </authorList>
    </citation>
    <scope>NUCLEOTIDE SEQUENCE [LARGE SCALE GENOMIC DNA]</scope>
    <source>
        <strain evidence="5 6">Philippines</strain>
    </source>
</reference>
<proteinExistence type="predicted"/>
<dbReference type="PROSITE" id="PS50088">
    <property type="entry name" value="ANK_REPEAT"/>
    <property type="match status" value="2"/>
</dbReference>
<dbReference type="PRINTS" id="PR01415">
    <property type="entry name" value="ANKYRIN"/>
</dbReference>
<evidence type="ECO:0000256" key="2">
    <source>
        <dbReference type="ARBA" id="ARBA00023043"/>
    </source>
</evidence>
<dbReference type="AlphaFoldDB" id="A0A2T2P9V2"/>
<dbReference type="OrthoDB" id="10057496at2759"/>
<dbReference type="InterPro" id="IPR002110">
    <property type="entry name" value="Ankyrin_rpt"/>
</dbReference>
<evidence type="ECO:0000256" key="1">
    <source>
        <dbReference type="ARBA" id="ARBA00022737"/>
    </source>
</evidence>
<dbReference type="STRING" id="1448308.A0A2T2P9V2"/>
<keyword evidence="6" id="KW-1185">Reference proteome</keyword>
<dbReference type="Pfam" id="PF00023">
    <property type="entry name" value="Ank"/>
    <property type="match status" value="1"/>
</dbReference>
<evidence type="ECO:0000313" key="6">
    <source>
        <dbReference type="Proteomes" id="UP000240883"/>
    </source>
</evidence>
<dbReference type="Proteomes" id="UP000240883">
    <property type="component" value="Unassembled WGS sequence"/>
</dbReference>
<dbReference type="SMART" id="SM00248">
    <property type="entry name" value="ANK"/>
    <property type="match status" value="2"/>
</dbReference>
<dbReference type="EMBL" id="KZ678128">
    <property type="protein sequence ID" value="PSN74433.1"/>
    <property type="molecule type" value="Genomic_DNA"/>
</dbReference>
<evidence type="ECO:0000313" key="5">
    <source>
        <dbReference type="EMBL" id="PSN74433.1"/>
    </source>
</evidence>
<sequence>MAGVNLDEDSIDEILYLARANEASELEAFLSQLATTTKQSRADLVAAAVDPYSRNSALHYAAANGHIDIIKLILSQAGGQPSTAAPGLINAVNDAGNTPLHWAALNGHLECVKCLIEFGADVTIINQAGHDAVFEAEINDKKEVVDWLLGEVEELEKGVGGSNEVPGQAGEGSGMGMGDDAAKDDSNGPDEAGGVEGVRRQMEGLKAKEGSSQAG</sequence>
<dbReference type="InterPro" id="IPR036770">
    <property type="entry name" value="Ankyrin_rpt-contain_sf"/>
</dbReference>
<dbReference type="PANTHER" id="PTHR24198:SF165">
    <property type="entry name" value="ANKYRIN REPEAT-CONTAINING PROTEIN-RELATED"/>
    <property type="match status" value="1"/>
</dbReference>
<feature type="repeat" description="ANK" evidence="3">
    <location>
        <begin position="53"/>
        <end position="75"/>
    </location>
</feature>
<feature type="repeat" description="ANK" evidence="3">
    <location>
        <begin position="95"/>
        <end position="127"/>
    </location>
</feature>
<evidence type="ECO:0000256" key="3">
    <source>
        <dbReference type="PROSITE-ProRule" id="PRU00023"/>
    </source>
</evidence>